<protein>
    <submittedName>
        <fullName evidence="1">Uncharacterized protein</fullName>
    </submittedName>
</protein>
<proteinExistence type="predicted"/>
<evidence type="ECO:0000313" key="1">
    <source>
        <dbReference type="EMBL" id="MBX74358.1"/>
    </source>
</evidence>
<reference evidence="1" key="1">
    <citation type="submission" date="2018-02" db="EMBL/GenBank/DDBJ databases">
        <title>Rhizophora mucronata_Transcriptome.</title>
        <authorList>
            <person name="Meera S.P."/>
            <person name="Sreeshan A."/>
            <person name="Augustine A."/>
        </authorList>
    </citation>
    <scope>NUCLEOTIDE SEQUENCE</scope>
    <source>
        <tissue evidence="1">Leaf</tissue>
    </source>
</reference>
<dbReference type="EMBL" id="GGEC01093874">
    <property type="protein sequence ID" value="MBX74358.1"/>
    <property type="molecule type" value="Transcribed_RNA"/>
</dbReference>
<sequence length="26" mass="2970">MRRIQHRICAARPGVIAWRSQPLVPG</sequence>
<name>A0A2P2R578_RHIMU</name>
<organism evidence="1">
    <name type="scientific">Rhizophora mucronata</name>
    <name type="common">Asiatic mangrove</name>
    <dbReference type="NCBI Taxonomy" id="61149"/>
    <lineage>
        <taxon>Eukaryota</taxon>
        <taxon>Viridiplantae</taxon>
        <taxon>Streptophyta</taxon>
        <taxon>Embryophyta</taxon>
        <taxon>Tracheophyta</taxon>
        <taxon>Spermatophyta</taxon>
        <taxon>Magnoliopsida</taxon>
        <taxon>eudicotyledons</taxon>
        <taxon>Gunneridae</taxon>
        <taxon>Pentapetalae</taxon>
        <taxon>rosids</taxon>
        <taxon>fabids</taxon>
        <taxon>Malpighiales</taxon>
        <taxon>Rhizophoraceae</taxon>
        <taxon>Rhizophora</taxon>
    </lineage>
</organism>
<accession>A0A2P2R578</accession>
<dbReference type="AlphaFoldDB" id="A0A2P2R578"/>